<dbReference type="STRING" id="320771.Cflav_PD3134"/>
<accession>B9XJ37</accession>
<comment type="caution">
    <text evidence="1">The sequence shown here is derived from an EMBL/GenBank/DDBJ whole genome shotgun (WGS) entry which is preliminary data.</text>
</comment>
<organism evidence="1 2">
    <name type="scientific">Pedosphaera parvula (strain Ellin514)</name>
    <dbReference type="NCBI Taxonomy" id="320771"/>
    <lineage>
        <taxon>Bacteria</taxon>
        <taxon>Pseudomonadati</taxon>
        <taxon>Verrucomicrobiota</taxon>
        <taxon>Pedosphaerae</taxon>
        <taxon>Pedosphaerales</taxon>
        <taxon>Pedosphaeraceae</taxon>
        <taxon>Pedosphaera</taxon>
    </lineage>
</organism>
<dbReference type="EMBL" id="ABOX02000020">
    <property type="protein sequence ID" value="EEF60075.1"/>
    <property type="molecule type" value="Genomic_DNA"/>
</dbReference>
<protein>
    <submittedName>
        <fullName evidence="1">Uncharacterized protein</fullName>
    </submittedName>
</protein>
<dbReference type="Proteomes" id="UP000003688">
    <property type="component" value="Unassembled WGS sequence"/>
</dbReference>
<keyword evidence="2" id="KW-1185">Reference proteome</keyword>
<gene>
    <name evidence="1" type="ORF">Cflav_PD3134</name>
</gene>
<evidence type="ECO:0000313" key="1">
    <source>
        <dbReference type="EMBL" id="EEF60075.1"/>
    </source>
</evidence>
<evidence type="ECO:0000313" key="2">
    <source>
        <dbReference type="Proteomes" id="UP000003688"/>
    </source>
</evidence>
<proteinExistence type="predicted"/>
<reference evidence="1 2" key="1">
    <citation type="journal article" date="2011" name="J. Bacteriol.">
        <title>Genome sequence of 'Pedosphaera parvula' Ellin514, an aerobic Verrucomicrobial isolate from pasture soil.</title>
        <authorList>
            <person name="Kant R."/>
            <person name="van Passel M.W."/>
            <person name="Sangwan P."/>
            <person name="Palva A."/>
            <person name="Lucas S."/>
            <person name="Copeland A."/>
            <person name="Lapidus A."/>
            <person name="Glavina Del Rio T."/>
            <person name="Dalin E."/>
            <person name="Tice H."/>
            <person name="Bruce D."/>
            <person name="Goodwin L."/>
            <person name="Pitluck S."/>
            <person name="Chertkov O."/>
            <person name="Larimer F.W."/>
            <person name="Land M.L."/>
            <person name="Hauser L."/>
            <person name="Brettin T.S."/>
            <person name="Detter J.C."/>
            <person name="Han S."/>
            <person name="de Vos W.M."/>
            <person name="Janssen P.H."/>
            <person name="Smidt H."/>
        </authorList>
    </citation>
    <scope>NUCLEOTIDE SEQUENCE [LARGE SCALE GENOMIC DNA]</scope>
    <source>
        <strain evidence="1 2">Ellin514</strain>
    </source>
</reference>
<name>B9XJ37_PEDPL</name>
<sequence length="38" mass="4302">MSIVVRFYQYGPPSVLKVEDEVHEDIAVLPHVVAQAHQ</sequence>
<dbReference type="AlphaFoldDB" id="B9XJ37"/>